<evidence type="ECO:0000313" key="7">
    <source>
        <dbReference type="Proteomes" id="UP000285478"/>
    </source>
</evidence>
<keyword evidence="2 5" id="KW-0479">Metal-binding</keyword>
<keyword evidence="4 5" id="KW-0460">Magnesium</keyword>
<dbReference type="KEGG" id="htr:EPV75_05625"/>
<dbReference type="PROSITE" id="PS00629">
    <property type="entry name" value="IMP_1"/>
    <property type="match status" value="1"/>
</dbReference>
<evidence type="ECO:0000313" key="6">
    <source>
        <dbReference type="EMBL" id="QAB15181.1"/>
    </source>
</evidence>
<dbReference type="GO" id="GO:0007165">
    <property type="term" value="P:signal transduction"/>
    <property type="evidence" value="ECO:0007669"/>
    <property type="project" value="TreeGrafter"/>
</dbReference>
<dbReference type="RefSeq" id="WP_128384741.1">
    <property type="nucleotide sequence ID" value="NZ_CP035033.1"/>
</dbReference>
<dbReference type="InterPro" id="IPR000760">
    <property type="entry name" value="Inositol_monophosphatase-like"/>
</dbReference>
<evidence type="ECO:0000256" key="4">
    <source>
        <dbReference type="ARBA" id="ARBA00022842"/>
    </source>
</evidence>
<dbReference type="AlphaFoldDB" id="A0A410H2N6"/>
<dbReference type="Gene3D" id="3.30.540.10">
    <property type="entry name" value="Fructose-1,6-Bisphosphatase, subunit A, domain 1"/>
    <property type="match status" value="1"/>
</dbReference>
<dbReference type="GO" id="GO:0046854">
    <property type="term" value="P:phosphatidylinositol phosphate biosynthetic process"/>
    <property type="evidence" value="ECO:0007669"/>
    <property type="project" value="InterPro"/>
</dbReference>
<dbReference type="Pfam" id="PF00459">
    <property type="entry name" value="Inositol_P"/>
    <property type="match status" value="1"/>
</dbReference>
<comment type="cofactor">
    <cofactor evidence="5">
        <name>Mg(2+)</name>
        <dbReference type="ChEBI" id="CHEBI:18420"/>
    </cofactor>
</comment>
<dbReference type="GO" id="GO:0006020">
    <property type="term" value="P:inositol metabolic process"/>
    <property type="evidence" value="ECO:0007669"/>
    <property type="project" value="TreeGrafter"/>
</dbReference>
<dbReference type="PANTHER" id="PTHR20854:SF4">
    <property type="entry name" value="INOSITOL-1-MONOPHOSPHATASE-RELATED"/>
    <property type="match status" value="1"/>
</dbReference>
<proteinExistence type="inferred from homology"/>
<dbReference type="GO" id="GO:0008934">
    <property type="term" value="F:inositol monophosphate 1-phosphatase activity"/>
    <property type="evidence" value="ECO:0007669"/>
    <property type="project" value="TreeGrafter"/>
</dbReference>
<sequence length="272" mass="29944">MSFIFENDQAWLKLKNGIKQLAQQEVLPRFRHVDASTKADGSVLTEADTEMQKATEAFLNEHWPQFTFLGEESSAQEQKDALASDNGCWILDPVDGTSNFASDIPVYSVSLALIIQGDVKLGMVYDPDRDELFAARKGQGAELNDRALIAQTAKTELKKCIGLVDFKRLQAPLSTELVLKPPYASQRSIGSVALDWCWVAAGRGQLYCHGAQNIWDYAAGWLILNEAGGKSATLTGETVLVSEVVKRSAVAGTTPALFDDWFQILQDYQHAD</sequence>
<dbReference type="PRINTS" id="PR00377">
    <property type="entry name" value="IMPHPHTASES"/>
</dbReference>
<organism evidence="6 7">
    <name type="scientific">Hydrogenovibrio thermophilus</name>
    <dbReference type="NCBI Taxonomy" id="265883"/>
    <lineage>
        <taxon>Bacteria</taxon>
        <taxon>Pseudomonadati</taxon>
        <taxon>Pseudomonadota</taxon>
        <taxon>Gammaproteobacteria</taxon>
        <taxon>Thiotrichales</taxon>
        <taxon>Piscirickettsiaceae</taxon>
        <taxon>Hydrogenovibrio</taxon>
    </lineage>
</organism>
<dbReference type="PROSITE" id="PS00630">
    <property type="entry name" value="IMP_2"/>
    <property type="match status" value="1"/>
</dbReference>
<dbReference type="InterPro" id="IPR020550">
    <property type="entry name" value="Inositol_monophosphatase_CS"/>
</dbReference>
<dbReference type="Gene3D" id="3.40.190.80">
    <property type="match status" value="1"/>
</dbReference>
<accession>A0A410H2N6</accession>
<evidence type="ECO:0000256" key="5">
    <source>
        <dbReference type="PIRSR" id="PIRSR600760-2"/>
    </source>
</evidence>
<feature type="binding site" evidence="5">
    <location>
        <position position="92"/>
    </location>
    <ligand>
        <name>Mg(2+)</name>
        <dbReference type="ChEBI" id="CHEBI:18420"/>
        <label>1</label>
        <note>catalytic</note>
    </ligand>
</feature>
<evidence type="ECO:0000256" key="1">
    <source>
        <dbReference type="ARBA" id="ARBA00009759"/>
    </source>
</evidence>
<comment type="similarity">
    <text evidence="1">Belongs to the inositol monophosphatase superfamily.</text>
</comment>
<evidence type="ECO:0000256" key="2">
    <source>
        <dbReference type="ARBA" id="ARBA00022723"/>
    </source>
</evidence>
<feature type="binding site" evidence="5">
    <location>
        <position position="216"/>
    </location>
    <ligand>
        <name>Mg(2+)</name>
        <dbReference type="ChEBI" id="CHEBI:18420"/>
        <label>1</label>
        <note>catalytic</note>
    </ligand>
</feature>
<evidence type="ECO:0000256" key="3">
    <source>
        <dbReference type="ARBA" id="ARBA00022801"/>
    </source>
</evidence>
<protein>
    <submittedName>
        <fullName evidence="6">Inositol monophosphatase</fullName>
    </submittedName>
</protein>
<feature type="binding site" evidence="5">
    <location>
        <position position="71"/>
    </location>
    <ligand>
        <name>Mg(2+)</name>
        <dbReference type="ChEBI" id="CHEBI:18420"/>
        <label>1</label>
        <note>catalytic</note>
    </ligand>
</feature>
<reference evidence="6 7" key="1">
    <citation type="journal article" date="2018" name="Environ. Microbiol.">
        <title>Genomes of ubiquitous marine and hypersaline Hydrogenovibrio, Thiomicrorhabdus and Thiomicrospira spp. encode a diversity of mechanisms to sustain chemolithoautotrophy in heterogeneous environments.</title>
        <authorList>
            <person name="Scott K.M."/>
            <person name="Williams J."/>
            <person name="Porter C.M.B."/>
            <person name="Russel S."/>
            <person name="Harmer T.L."/>
            <person name="Paul J.H."/>
            <person name="Antonen K.M."/>
            <person name="Bridges M.K."/>
            <person name="Camper G.J."/>
            <person name="Campla C.K."/>
            <person name="Casella L.G."/>
            <person name="Chase E."/>
            <person name="Conrad J.W."/>
            <person name="Cruz M.C."/>
            <person name="Dunlap D.S."/>
            <person name="Duran L."/>
            <person name="Fahsbender E.M."/>
            <person name="Goldsmith D.B."/>
            <person name="Keeley R.F."/>
            <person name="Kondoff M.R."/>
            <person name="Kussy B.I."/>
            <person name="Lane M.K."/>
            <person name="Lawler S."/>
            <person name="Leigh B.A."/>
            <person name="Lewis C."/>
            <person name="Lostal L.M."/>
            <person name="Marking D."/>
            <person name="Mancera P.A."/>
            <person name="McClenthan E.C."/>
            <person name="McIntyre E.A."/>
            <person name="Mine J.A."/>
            <person name="Modi S."/>
            <person name="Moore B.D."/>
            <person name="Morgan W.A."/>
            <person name="Nelson K.M."/>
            <person name="Nguyen K.N."/>
            <person name="Ogburn N."/>
            <person name="Parrino D.G."/>
            <person name="Pedapudi A.D."/>
            <person name="Pelham R.P."/>
            <person name="Preece A.M."/>
            <person name="Rampersad E.A."/>
            <person name="Richardson J.C."/>
            <person name="Rodgers C.M."/>
            <person name="Schaffer B.L."/>
            <person name="Sheridan N.E."/>
            <person name="Solone M.R."/>
            <person name="Staley Z.R."/>
            <person name="Tabuchi M."/>
            <person name="Waide R.J."/>
            <person name="Wanjugi P.W."/>
            <person name="Young S."/>
            <person name="Clum A."/>
            <person name="Daum C."/>
            <person name="Huntemann M."/>
            <person name="Ivanova N."/>
            <person name="Kyrpides N."/>
            <person name="Mikhailova N."/>
            <person name="Palaniappan K."/>
            <person name="Pillay M."/>
            <person name="Reddy T.B.K."/>
            <person name="Shapiro N."/>
            <person name="Stamatis D."/>
            <person name="Varghese N."/>
            <person name="Woyke T."/>
            <person name="Boden R."/>
            <person name="Freyermuth S.K."/>
            <person name="Kerfeld C.A."/>
        </authorList>
    </citation>
    <scope>NUCLEOTIDE SEQUENCE [LARGE SCALE GENOMIC DNA]</scope>
    <source>
        <strain evidence="6 7">JR-2</strain>
    </source>
</reference>
<dbReference type="InterPro" id="IPR020583">
    <property type="entry name" value="Inositol_monoP_metal-BS"/>
</dbReference>
<dbReference type="CDD" id="cd01637">
    <property type="entry name" value="IMPase_like"/>
    <property type="match status" value="1"/>
</dbReference>
<keyword evidence="7" id="KW-1185">Reference proteome</keyword>
<name>A0A410H2N6_9GAMM</name>
<feature type="binding site" evidence="5">
    <location>
        <position position="95"/>
    </location>
    <ligand>
        <name>Mg(2+)</name>
        <dbReference type="ChEBI" id="CHEBI:18420"/>
        <label>1</label>
        <note>catalytic</note>
    </ligand>
</feature>
<dbReference type="SUPFAM" id="SSF56655">
    <property type="entry name" value="Carbohydrate phosphatase"/>
    <property type="match status" value="1"/>
</dbReference>
<keyword evidence="3" id="KW-0378">Hydrolase</keyword>
<dbReference type="Proteomes" id="UP000285478">
    <property type="component" value="Chromosome"/>
</dbReference>
<dbReference type="EMBL" id="CP035033">
    <property type="protein sequence ID" value="QAB15181.1"/>
    <property type="molecule type" value="Genomic_DNA"/>
</dbReference>
<gene>
    <name evidence="6" type="ORF">EPV75_05625</name>
</gene>
<dbReference type="PANTHER" id="PTHR20854">
    <property type="entry name" value="INOSITOL MONOPHOSPHATASE"/>
    <property type="match status" value="1"/>
</dbReference>
<dbReference type="GO" id="GO:0046872">
    <property type="term" value="F:metal ion binding"/>
    <property type="evidence" value="ECO:0007669"/>
    <property type="project" value="UniProtKB-KW"/>
</dbReference>